<evidence type="ECO:0000313" key="1">
    <source>
        <dbReference type="EMBL" id="MFC4635530.1"/>
    </source>
</evidence>
<evidence type="ECO:0000313" key="2">
    <source>
        <dbReference type="Proteomes" id="UP001596043"/>
    </source>
</evidence>
<dbReference type="PROSITE" id="PS51257">
    <property type="entry name" value="PROKAR_LIPOPROTEIN"/>
    <property type="match status" value="1"/>
</dbReference>
<gene>
    <name evidence="1" type="ORF">ACFO3O_16590</name>
</gene>
<name>A0ABV9I1D7_9FLAO</name>
<sequence>MIHRKLLLLAFILTMTSCLEKSEFFSDCACKKNGLSKGIEVTDNLDRFTVILPNENWKAYLHTDELGNGFVGAVLDKNSFKTFGVTELTKAEDWMNKEQQRVEI</sequence>
<reference evidence="2" key="1">
    <citation type="journal article" date="2019" name="Int. J. Syst. Evol. Microbiol.">
        <title>The Global Catalogue of Microorganisms (GCM) 10K type strain sequencing project: providing services to taxonomists for standard genome sequencing and annotation.</title>
        <authorList>
            <consortium name="The Broad Institute Genomics Platform"/>
            <consortium name="The Broad Institute Genome Sequencing Center for Infectious Disease"/>
            <person name="Wu L."/>
            <person name="Ma J."/>
        </authorList>
    </citation>
    <scope>NUCLEOTIDE SEQUENCE [LARGE SCALE GENOMIC DNA]</scope>
    <source>
        <strain evidence="2">YJ-61-S</strain>
    </source>
</reference>
<organism evidence="1 2">
    <name type="scientific">Dokdonia ponticola</name>
    <dbReference type="NCBI Taxonomy" id="2041041"/>
    <lineage>
        <taxon>Bacteria</taxon>
        <taxon>Pseudomonadati</taxon>
        <taxon>Bacteroidota</taxon>
        <taxon>Flavobacteriia</taxon>
        <taxon>Flavobacteriales</taxon>
        <taxon>Flavobacteriaceae</taxon>
        <taxon>Dokdonia</taxon>
    </lineage>
</organism>
<dbReference type="EMBL" id="JBHSFV010000011">
    <property type="protein sequence ID" value="MFC4635530.1"/>
    <property type="molecule type" value="Genomic_DNA"/>
</dbReference>
<comment type="caution">
    <text evidence="1">The sequence shown here is derived from an EMBL/GenBank/DDBJ whole genome shotgun (WGS) entry which is preliminary data.</text>
</comment>
<accession>A0ABV9I1D7</accession>
<protein>
    <submittedName>
        <fullName evidence="1">Uncharacterized protein</fullName>
    </submittedName>
</protein>
<keyword evidence="2" id="KW-1185">Reference proteome</keyword>
<dbReference type="RefSeq" id="WP_379980848.1">
    <property type="nucleotide sequence ID" value="NZ_JBHSFV010000011.1"/>
</dbReference>
<proteinExistence type="predicted"/>
<dbReference type="Proteomes" id="UP001596043">
    <property type="component" value="Unassembled WGS sequence"/>
</dbReference>